<organism evidence="14 15">
    <name type="scientific">Mucinivorans hirudinis</name>
    <dbReference type="NCBI Taxonomy" id="1433126"/>
    <lineage>
        <taxon>Bacteria</taxon>
        <taxon>Pseudomonadati</taxon>
        <taxon>Bacteroidota</taxon>
        <taxon>Bacteroidia</taxon>
        <taxon>Bacteroidales</taxon>
        <taxon>Rikenellaceae</taxon>
        <taxon>Mucinivorans</taxon>
    </lineage>
</organism>
<dbReference type="CDD" id="cd06571">
    <property type="entry name" value="Bac_DnaA_C"/>
    <property type="match status" value="1"/>
</dbReference>
<keyword evidence="7 8" id="KW-0238">DNA-binding</keyword>
<dbReference type="GO" id="GO:0005886">
    <property type="term" value="C:plasma membrane"/>
    <property type="evidence" value="ECO:0007669"/>
    <property type="project" value="TreeGrafter"/>
</dbReference>
<evidence type="ECO:0000256" key="7">
    <source>
        <dbReference type="ARBA" id="ARBA00023125"/>
    </source>
</evidence>
<dbReference type="Pfam" id="PF11638">
    <property type="entry name" value="DnaA_N"/>
    <property type="match status" value="1"/>
</dbReference>
<proteinExistence type="inferred from homology"/>
<feature type="binding site" evidence="8">
    <location>
        <position position="161"/>
    </location>
    <ligand>
        <name>ATP</name>
        <dbReference type="ChEBI" id="CHEBI:30616"/>
    </ligand>
</feature>
<dbReference type="Gene3D" id="3.30.300.180">
    <property type="match status" value="1"/>
</dbReference>
<dbReference type="GO" id="GO:0003688">
    <property type="term" value="F:DNA replication origin binding"/>
    <property type="evidence" value="ECO:0007669"/>
    <property type="project" value="UniProtKB-UniRule"/>
</dbReference>
<dbReference type="InterPro" id="IPR018312">
    <property type="entry name" value="Chromosome_initiator_DnaA_CS"/>
</dbReference>
<keyword evidence="4 8" id="KW-0547">Nucleotide-binding</keyword>
<dbReference type="HOGENOM" id="CLU_026910_3_1_10"/>
<keyword evidence="2 8" id="KW-0963">Cytoplasm</keyword>
<dbReference type="HAMAP" id="MF_00377">
    <property type="entry name" value="DnaA_bact"/>
    <property type="match status" value="1"/>
</dbReference>
<dbReference type="Gene3D" id="1.10.8.60">
    <property type="match status" value="1"/>
</dbReference>
<feature type="region of interest" description="Domain I, interacts with DnaA modulators" evidence="8">
    <location>
        <begin position="1"/>
        <end position="68"/>
    </location>
</feature>
<dbReference type="GO" id="GO:0006275">
    <property type="term" value="P:regulation of DNA replication"/>
    <property type="evidence" value="ECO:0007669"/>
    <property type="project" value="UniProtKB-UniRule"/>
</dbReference>
<feature type="binding site" evidence="8">
    <location>
        <position position="159"/>
    </location>
    <ligand>
        <name>ATP</name>
        <dbReference type="ChEBI" id="CHEBI:30616"/>
    </ligand>
</feature>
<dbReference type="Proteomes" id="UP000027616">
    <property type="component" value="Chromosome I"/>
</dbReference>
<keyword evidence="15" id="KW-1185">Reference proteome</keyword>
<evidence type="ECO:0000313" key="14">
    <source>
        <dbReference type="EMBL" id="CDN30108.1"/>
    </source>
</evidence>
<dbReference type="SMART" id="SM00382">
    <property type="entry name" value="AAA"/>
    <property type="match status" value="1"/>
</dbReference>
<evidence type="ECO:0000256" key="6">
    <source>
        <dbReference type="ARBA" id="ARBA00023121"/>
    </source>
</evidence>
<evidence type="ECO:0000256" key="2">
    <source>
        <dbReference type="ARBA" id="ARBA00022490"/>
    </source>
</evidence>
<evidence type="ECO:0000259" key="13">
    <source>
        <dbReference type="SMART" id="SM00760"/>
    </source>
</evidence>
<dbReference type="PROSITE" id="PS01008">
    <property type="entry name" value="DNAA"/>
    <property type="match status" value="1"/>
</dbReference>
<evidence type="ECO:0000256" key="3">
    <source>
        <dbReference type="ARBA" id="ARBA00022705"/>
    </source>
</evidence>
<dbReference type="eggNOG" id="COG0593">
    <property type="taxonomic scope" value="Bacteria"/>
</dbReference>
<keyword evidence="3 8" id="KW-0235">DNA replication</keyword>
<dbReference type="Pfam" id="PF08299">
    <property type="entry name" value="Bac_DnaA_C"/>
    <property type="match status" value="1"/>
</dbReference>
<keyword evidence="6 8" id="KW-0446">Lipid-binding</keyword>
<dbReference type="PRINTS" id="PR00051">
    <property type="entry name" value="DNAA"/>
</dbReference>
<evidence type="ECO:0000256" key="4">
    <source>
        <dbReference type="ARBA" id="ARBA00022741"/>
    </source>
</evidence>
<dbReference type="InterPro" id="IPR001957">
    <property type="entry name" value="Chromosome_initiator_DnaA"/>
</dbReference>
<dbReference type="AlphaFoldDB" id="A0A060R8N0"/>
<evidence type="ECO:0000256" key="10">
    <source>
        <dbReference type="RuleBase" id="RU000577"/>
    </source>
</evidence>
<feature type="region of interest" description="Domain IV, binds dsDNA" evidence="8">
    <location>
        <begin position="330"/>
        <end position="448"/>
    </location>
</feature>
<dbReference type="InterPro" id="IPR027417">
    <property type="entry name" value="P-loop_NTPase"/>
</dbReference>
<feature type="binding site" evidence="8">
    <location>
        <position position="160"/>
    </location>
    <ligand>
        <name>ATP</name>
        <dbReference type="ChEBI" id="CHEBI:30616"/>
    </ligand>
</feature>
<sequence>MWQQCLVQIRKSLSEDDFVRWFKHIEAVAFDGAVLKLQVPNQEHYKYIEQNFIPILRPIVRNVFGVKARVTYSIPKPSAEQQARGYATEPDRQTIKNPFVIPGIKKVQFDSQLQPELTFRNHIEGDCNRLARSAGISISINPGTTSFNPLFIYGNSGLGKTHIAQAVGNATKERHPDSKVLYVSANHFQSQFQTAAWRGELNDFIHFYQMIDVLIIDDIQEFAGKPGTQNIFFNIFNHLRLLGKQIILTSDRPPVELKDIEDRLITRFKWGLSAGLTPPDHQTKVSILQAKCSRMGLILGADIIDFLAENIKANIRELEGALTSLEAHSSLLGKEISFELAHRIMQDIVKISSKEVNIDLIMDLVSEQMKISRTQLLSKERTREVATARQVVMYLCKQHTKTPLTVIGAAIGGRNHATVLHAHKNIINMIDTDRSLRKHIEEMERKLL</sequence>
<dbReference type="InterPro" id="IPR020591">
    <property type="entry name" value="Chromosome_initiator_DnaA-like"/>
</dbReference>
<feature type="binding site" evidence="8">
    <location>
        <position position="157"/>
    </location>
    <ligand>
        <name>ATP</name>
        <dbReference type="ChEBI" id="CHEBI:30616"/>
    </ligand>
</feature>
<dbReference type="PANTHER" id="PTHR30050">
    <property type="entry name" value="CHROMOSOMAL REPLICATION INITIATOR PROTEIN DNAA"/>
    <property type="match status" value="1"/>
</dbReference>
<dbReference type="KEGG" id="rbc:BN938_0001"/>
<evidence type="ECO:0000313" key="15">
    <source>
        <dbReference type="Proteomes" id="UP000027616"/>
    </source>
</evidence>
<keyword evidence="5 8" id="KW-0067">ATP-binding</keyword>
<accession>A0A060R8N0</accession>
<name>A0A060R8N0_9BACT</name>
<dbReference type="Gene3D" id="1.10.1750.10">
    <property type="match status" value="1"/>
</dbReference>
<dbReference type="OrthoDB" id="9807019at2"/>
<dbReference type="SUPFAM" id="SSF52540">
    <property type="entry name" value="P-loop containing nucleoside triphosphate hydrolases"/>
    <property type="match status" value="1"/>
</dbReference>
<dbReference type="PATRIC" id="fig|1433126.3.peg.1"/>
<evidence type="ECO:0000256" key="5">
    <source>
        <dbReference type="ARBA" id="ARBA00022840"/>
    </source>
</evidence>
<protein>
    <recommendedName>
        <fullName evidence="8 9">Chromosomal replication initiator protein DnaA</fullName>
    </recommendedName>
</protein>
<comment type="subcellular location">
    <subcellularLocation>
        <location evidence="8">Cytoplasm</location>
    </subcellularLocation>
</comment>
<dbReference type="InterPro" id="IPR038454">
    <property type="entry name" value="DnaA_N_sf"/>
</dbReference>
<evidence type="ECO:0000256" key="11">
    <source>
        <dbReference type="RuleBase" id="RU004227"/>
    </source>
</evidence>
<dbReference type="GO" id="GO:0005737">
    <property type="term" value="C:cytoplasm"/>
    <property type="evidence" value="ECO:0007669"/>
    <property type="project" value="UniProtKB-SubCell"/>
</dbReference>
<feature type="domain" description="Chromosomal replication initiator DnaA C-terminal" evidence="13">
    <location>
        <begin position="357"/>
        <end position="426"/>
    </location>
</feature>
<dbReference type="NCBIfam" id="TIGR00362">
    <property type="entry name" value="DnaA"/>
    <property type="match status" value="1"/>
</dbReference>
<dbReference type="Pfam" id="PF00308">
    <property type="entry name" value="Bac_DnaA"/>
    <property type="match status" value="1"/>
</dbReference>
<reference evidence="14 15" key="1">
    <citation type="journal article" date="2015" name="Genome Announc.">
        <title>Complete Genome Sequence of the Novel Leech Symbiont Mucinivorans hirudinis M3T.</title>
        <authorList>
            <person name="Nelson M.C."/>
            <person name="Bomar L."/>
            <person name="Graf J."/>
        </authorList>
    </citation>
    <scope>NUCLEOTIDE SEQUENCE [LARGE SCALE GENOMIC DNA]</scope>
    <source>
        <strain evidence="15">M3</strain>
    </source>
</reference>
<comment type="function">
    <text evidence="8 10">Plays an essential role in the initiation and regulation of chromosomal replication. ATP-DnaA binds to the origin of replication (oriC) to initiate formation of the DNA replication initiation complex once per cell cycle. Binds the DnaA box (a 9 base pair repeat at the origin) and separates the double-stranded (ds)DNA. Forms a right-handed helical filament on oriC DNA; dsDNA binds to the exterior of the filament while single-stranded (ss)DNA is stabiized in the filament's interior. The ATP-DnaA-oriC complex binds and stabilizes one strand of the AT-rich DNA unwinding element (DUE), permitting loading of DNA polymerase. After initiation quickly degrades to an ADP-DnaA complex that is not apt for DNA replication. Binds acidic phospholipids.</text>
</comment>
<dbReference type="GO" id="GO:0008289">
    <property type="term" value="F:lipid binding"/>
    <property type="evidence" value="ECO:0007669"/>
    <property type="project" value="UniProtKB-KW"/>
</dbReference>
<dbReference type="InterPro" id="IPR010921">
    <property type="entry name" value="Trp_repressor/repl_initiator"/>
</dbReference>
<dbReference type="SMART" id="SM00760">
    <property type="entry name" value="Bac_DnaA_C"/>
    <property type="match status" value="1"/>
</dbReference>
<comment type="caution">
    <text evidence="8">Lacks conserved residue(s) required for the propagation of feature annotation.</text>
</comment>
<comment type="domain">
    <text evidence="8">Domain I is involved in oligomerization and binding regulators, domain II is flexibile and of varying length in different bacteria, domain III forms the AAA+ region, while domain IV binds dsDNA.</text>
</comment>
<dbReference type="SUPFAM" id="SSF48295">
    <property type="entry name" value="TrpR-like"/>
    <property type="match status" value="1"/>
</dbReference>
<dbReference type="GO" id="GO:0005524">
    <property type="term" value="F:ATP binding"/>
    <property type="evidence" value="ECO:0007669"/>
    <property type="project" value="UniProtKB-UniRule"/>
</dbReference>
<dbReference type="PANTHER" id="PTHR30050:SF2">
    <property type="entry name" value="CHROMOSOMAL REPLICATION INITIATOR PROTEIN DNAA"/>
    <property type="match status" value="1"/>
</dbReference>
<feature type="domain" description="AAA+ ATPase" evidence="12">
    <location>
        <begin position="146"/>
        <end position="276"/>
    </location>
</feature>
<dbReference type="InterPro" id="IPR024633">
    <property type="entry name" value="DnaA_N_dom"/>
</dbReference>
<comment type="subunit">
    <text evidence="8">Oligomerizes as a right-handed, spiral filament on DNA at oriC.</text>
</comment>
<evidence type="ECO:0000259" key="12">
    <source>
        <dbReference type="SMART" id="SM00382"/>
    </source>
</evidence>
<dbReference type="InterPro" id="IPR013317">
    <property type="entry name" value="DnaA_dom"/>
</dbReference>
<dbReference type="InterPro" id="IPR013159">
    <property type="entry name" value="DnaA_C"/>
</dbReference>
<dbReference type="InterPro" id="IPR003593">
    <property type="entry name" value="AAA+_ATPase"/>
</dbReference>
<dbReference type="GO" id="GO:0006270">
    <property type="term" value="P:DNA replication initiation"/>
    <property type="evidence" value="ECO:0007669"/>
    <property type="project" value="UniProtKB-UniRule"/>
</dbReference>
<gene>
    <name evidence="8" type="primary">dnaA</name>
    <name evidence="14" type="ORF">BN938_0001</name>
</gene>
<evidence type="ECO:0000256" key="8">
    <source>
        <dbReference type="HAMAP-Rule" id="MF_00377"/>
    </source>
</evidence>
<dbReference type="Gene3D" id="3.40.50.300">
    <property type="entry name" value="P-loop containing nucleotide triphosphate hydrolases"/>
    <property type="match status" value="1"/>
</dbReference>
<evidence type="ECO:0000256" key="1">
    <source>
        <dbReference type="ARBA" id="ARBA00006583"/>
    </source>
</evidence>
<dbReference type="STRING" id="1433126.BN938_0001"/>
<dbReference type="CDD" id="cd00009">
    <property type="entry name" value="AAA"/>
    <property type="match status" value="1"/>
</dbReference>
<evidence type="ECO:0000256" key="9">
    <source>
        <dbReference type="NCBIfam" id="TIGR00362"/>
    </source>
</evidence>
<dbReference type="EMBL" id="HG934468">
    <property type="protein sequence ID" value="CDN30108.1"/>
    <property type="molecule type" value="Genomic_DNA"/>
</dbReference>
<comment type="similarity">
    <text evidence="1 8 11">Belongs to the DnaA family.</text>
</comment>